<evidence type="ECO:0000259" key="1">
    <source>
        <dbReference type="PROSITE" id="PS50042"/>
    </source>
</evidence>
<dbReference type="RefSeq" id="WP_011459816.1">
    <property type="nucleotide sequence ID" value="NZ_JAYFNZ010000053.1"/>
</dbReference>
<dbReference type="InterPro" id="IPR014710">
    <property type="entry name" value="RmlC-like_jellyroll"/>
</dbReference>
<protein>
    <submittedName>
        <fullName evidence="2">Cyclic nucleotide-binding domain protein</fullName>
    </submittedName>
</protein>
<dbReference type="EMBL" id="LK996017">
    <property type="protein sequence ID" value="CDX01714.1"/>
    <property type="molecule type" value="Genomic_DNA"/>
</dbReference>
<dbReference type="AlphaFoldDB" id="A0A098AYM2"/>
<name>A0A098AYM2_DESHA</name>
<dbReference type="CDD" id="cd00038">
    <property type="entry name" value="CAP_ED"/>
    <property type="match status" value="1"/>
</dbReference>
<gene>
    <name evidence="2" type="ORF">DPCES_1827</name>
</gene>
<dbReference type="Gene3D" id="2.60.120.10">
    <property type="entry name" value="Jelly Rolls"/>
    <property type="match status" value="1"/>
</dbReference>
<reference evidence="2" key="1">
    <citation type="submission" date="2014-07" db="EMBL/GenBank/DDBJ databases">
        <authorList>
            <person name="Hornung V.Bastian."/>
        </authorList>
    </citation>
    <scope>NUCLEOTIDE SEQUENCE</scope>
    <source>
        <strain evidence="2">PCE-S</strain>
    </source>
</reference>
<evidence type="ECO:0000313" key="2">
    <source>
        <dbReference type="EMBL" id="CDX01714.1"/>
    </source>
</evidence>
<dbReference type="SUPFAM" id="SSF51206">
    <property type="entry name" value="cAMP-binding domain-like"/>
    <property type="match status" value="1"/>
</dbReference>
<dbReference type="PROSITE" id="PS50042">
    <property type="entry name" value="CNMP_BINDING_3"/>
    <property type="match status" value="1"/>
</dbReference>
<proteinExistence type="predicted"/>
<dbReference type="InterPro" id="IPR018490">
    <property type="entry name" value="cNMP-bd_dom_sf"/>
</dbReference>
<feature type="domain" description="Cyclic nucleotide-binding" evidence="1">
    <location>
        <begin position="11"/>
        <end position="57"/>
    </location>
</feature>
<dbReference type="InterPro" id="IPR000595">
    <property type="entry name" value="cNMP-bd_dom"/>
</dbReference>
<sequence>MKDILFQYLKNYTNAPDESLLDVVEQVPIQSFKKGTLLLEQGEVSSKCYFVLKGLIRQYFIDSDGNENTSNFYSEKQVAAIYNPQQVHKASKYFLACLEDSILLVGDLHDEMQMYAKYPFLETMVRKMMEETMANAQDNYADLLVLSPEARYLALLEKRPGLAERVAQNQLASYLGIKPESLSRIKRRLNSLK</sequence>
<organism evidence="2">
    <name type="scientific">Desulfitobacterium hafniense</name>
    <name type="common">Desulfitobacterium frappieri</name>
    <dbReference type="NCBI Taxonomy" id="49338"/>
    <lineage>
        <taxon>Bacteria</taxon>
        <taxon>Bacillati</taxon>
        <taxon>Bacillota</taxon>
        <taxon>Clostridia</taxon>
        <taxon>Eubacteriales</taxon>
        <taxon>Desulfitobacteriaceae</taxon>
        <taxon>Desulfitobacterium</taxon>
    </lineage>
</organism>
<dbReference type="Pfam" id="PF00027">
    <property type="entry name" value="cNMP_binding"/>
    <property type="match status" value="1"/>
</dbReference>
<dbReference type="PATRIC" id="fig|49338.4.peg.1966"/>
<accession>A0A098AYM2</accession>